<reference evidence="2 3" key="1">
    <citation type="submission" date="2017-07" db="EMBL/GenBank/DDBJ databases">
        <title>Complete genome sequence of Oryzomicrobium terrae TPP412.</title>
        <authorList>
            <person name="Chiu L.-W."/>
            <person name="Lo K.-J."/>
            <person name="Tsai Y.-M."/>
            <person name="Lin S.-S."/>
            <person name="Kuo C.-H."/>
            <person name="Liu C.-T."/>
        </authorList>
    </citation>
    <scope>NUCLEOTIDE SEQUENCE [LARGE SCALE GENOMIC DNA]</scope>
    <source>
        <strain evidence="2 3">TPP412</strain>
    </source>
</reference>
<dbReference type="Pfam" id="PF03883">
    <property type="entry name" value="H2O2_YaaD"/>
    <property type="match status" value="1"/>
</dbReference>
<dbReference type="HAMAP" id="MF_00652">
    <property type="entry name" value="UPF0246"/>
    <property type="match status" value="1"/>
</dbReference>
<evidence type="ECO:0000313" key="2">
    <source>
        <dbReference type="EMBL" id="QEL65184.1"/>
    </source>
</evidence>
<evidence type="ECO:0000256" key="1">
    <source>
        <dbReference type="HAMAP-Rule" id="MF_00652"/>
    </source>
</evidence>
<dbReference type="InterPro" id="IPR005583">
    <property type="entry name" value="YaaA"/>
</dbReference>
<protein>
    <recommendedName>
        <fullName evidence="1">UPF0246 protein OTERR_17080</fullName>
    </recommendedName>
</protein>
<dbReference type="EMBL" id="CP022579">
    <property type="protein sequence ID" value="QEL65184.1"/>
    <property type="molecule type" value="Genomic_DNA"/>
</dbReference>
<dbReference type="RefSeq" id="WP_149425503.1">
    <property type="nucleotide sequence ID" value="NZ_CP022579.1"/>
</dbReference>
<dbReference type="NCBIfam" id="NF002541">
    <property type="entry name" value="PRK02101.1-1"/>
    <property type="match status" value="1"/>
</dbReference>
<name>A0A5C1E954_9RHOO</name>
<dbReference type="Proteomes" id="UP000323671">
    <property type="component" value="Chromosome"/>
</dbReference>
<gene>
    <name evidence="2" type="ORF">OTERR_17080</name>
</gene>
<dbReference type="PANTHER" id="PTHR30283">
    <property type="entry name" value="PEROXIDE STRESS RESPONSE PROTEIN YAAA"/>
    <property type="match status" value="1"/>
</dbReference>
<dbReference type="KEGG" id="otr:OTERR_17080"/>
<organism evidence="2 3">
    <name type="scientific">Oryzomicrobium terrae</name>
    <dbReference type="NCBI Taxonomy" id="1735038"/>
    <lineage>
        <taxon>Bacteria</taxon>
        <taxon>Pseudomonadati</taxon>
        <taxon>Pseudomonadota</taxon>
        <taxon>Betaproteobacteria</taxon>
        <taxon>Rhodocyclales</taxon>
        <taxon>Rhodocyclaceae</taxon>
        <taxon>Oryzomicrobium</taxon>
    </lineage>
</organism>
<dbReference type="AlphaFoldDB" id="A0A5C1E954"/>
<sequence>MHFVISPAKSLDFETPAPTESATQPRFLDCSAALIDTLRPLSPADLAKLMDLSDPLAVLNVTRYADWRPEHTPGSAKQAVLAFNGDVYEGLDAASLSPADLAYAQDHLRILSGLYGVLRPLDLIRPYRLEMGTKLANDAGKDLYAFWGETLTDSLNAELAQAPADSAVLVNLASEEYFKAVKPKKLAVPVVDCVFEDWKGGKYKIISFYAKRARGLMARYAITNRIDRPEGLKGFDLEGYGFDPDASEARRLVFRRRLEG</sequence>
<keyword evidence="3" id="KW-1185">Reference proteome</keyword>
<accession>A0A5C1E954</accession>
<comment type="similarity">
    <text evidence="1">Belongs to the UPF0246 family.</text>
</comment>
<dbReference type="NCBIfam" id="NF002542">
    <property type="entry name" value="PRK02101.1-3"/>
    <property type="match status" value="1"/>
</dbReference>
<dbReference type="GO" id="GO:0033194">
    <property type="term" value="P:response to hydroperoxide"/>
    <property type="evidence" value="ECO:0007669"/>
    <property type="project" value="TreeGrafter"/>
</dbReference>
<dbReference type="GO" id="GO:0005829">
    <property type="term" value="C:cytosol"/>
    <property type="evidence" value="ECO:0007669"/>
    <property type="project" value="TreeGrafter"/>
</dbReference>
<dbReference type="PANTHER" id="PTHR30283:SF4">
    <property type="entry name" value="PEROXIDE STRESS RESISTANCE PROTEIN YAAA"/>
    <property type="match status" value="1"/>
</dbReference>
<evidence type="ECO:0000313" key="3">
    <source>
        <dbReference type="Proteomes" id="UP000323671"/>
    </source>
</evidence>
<proteinExistence type="inferred from homology"/>